<dbReference type="InterPro" id="IPR000160">
    <property type="entry name" value="GGDEF_dom"/>
</dbReference>
<keyword evidence="2" id="KW-0548">Nucleotidyltransferase</keyword>
<dbReference type="FunFam" id="3.30.70.270:FF:000001">
    <property type="entry name" value="Diguanylate cyclase domain protein"/>
    <property type="match status" value="1"/>
</dbReference>
<dbReference type="PANTHER" id="PTHR45138">
    <property type="entry name" value="REGULATORY COMPONENTS OF SENSORY TRANSDUCTION SYSTEM"/>
    <property type="match status" value="1"/>
</dbReference>
<evidence type="ECO:0000313" key="2">
    <source>
        <dbReference type="EMBL" id="SQI54917.1"/>
    </source>
</evidence>
<evidence type="ECO:0000259" key="1">
    <source>
        <dbReference type="PROSITE" id="PS50887"/>
    </source>
</evidence>
<dbReference type="InterPro" id="IPR050469">
    <property type="entry name" value="Diguanylate_Cyclase"/>
</dbReference>
<organism evidence="2 3">
    <name type="scientific">Lederbergia lenta</name>
    <name type="common">Bacillus lentus</name>
    <dbReference type="NCBI Taxonomy" id="1467"/>
    <lineage>
        <taxon>Bacteria</taxon>
        <taxon>Bacillati</taxon>
        <taxon>Bacillota</taxon>
        <taxon>Bacilli</taxon>
        <taxon>Bacillales</taxon>
        <taxon>Bacillaceae</taxon>
        <taxon>Lederbergia</taxon>
    </lineage>
</organism>
<dbReference type="GO" id="GO:0005886">
    <property type="term" value="C:plasma membrane"/>
    <property type="evidence" value="ECO:0007669"/>
    <property type="project" value="TreeGrafter"/>
</dbReference>
<accession>A0A2X4VRT1</accession>
<keyword evidence="2" id="KW-0808">Transferase</keyword>
<dbReference type="CDD" id="cd01949">
    <property type="entry name" value="GGDEF"/>
    <property type="match status" value="1"/>
</dbReference>
<dbReference type="Pfam" id="PF00990">
    <property type="entry name" value="GGDEF"/>
    <property type="match status" value="1"/>
</dbReference>
<dbReference type="SUPFAM" id="SSF55073">
    <property type="entry name" value="Nucleotide cyclase"/>
    <property type="match status" value="1"/>
</dbReference>
<evidence type="ECO:0000313" key="3">
    <source>
        <dbReference type="Proteomes" id="UP000249134"/>
    </source>
</evidence>
<dbReference type="InterPro" id="IPR029787">
    <property type="entry name" value="Nucleotide_cyclase"/>
</dbReference>
<dbReference type="KEGG" id="blen:NCTC4824_01356"/>
<dbReference type="EMBL" id="LS483476">
    <property type="protein sequence ID" value="SQI54917.1"/>
    <property type="molecule type" value="Genomic_DNA"/>
</dbReference>
<proteinExistence type="predicted"/>
<dbReference type="InterPro" id="IPR043128">
    <property type="entry name" value="Rev_trsase/Diguanyl_cyclase"/>
</dbReference>
<dbReference type="Proteomes" id="UP000249134">
    <property type="component" value="Chromosome 1"/>
</dbReference>
<dbReference type="EC" id="2.7.7.65" evidence="2"/>
<dbReference type="NCBIfam" id="TIGR00254">
    <property type="entry name" value="GGDEF"/>
    <property type="match status" value="1"/>
</dbReference>
<dbReference type="GO" id="GO:0043709">
    <property type="term" value="P:cell adhesion involved in single-species biofilm formation"/>
    <property type="evidence" value="ECO:0007669"/>
    <property type="project" value="TreeGrafter"/>
</dbReference>
<gene>
    <name evidence="2" type="primary">ydaM</name>
    <name evidence="2" type="ORF">NCTC4824_01356</name>
</gene>
<dbReference type="InterPro" id="IPR029016">
    <property type="entry name" value="GAF-like_dom_sf"/>
</dbReference>
<keyword evidence="3" id="KW-1185">Reference proteome</keyword>
<dbReference type="STRING" id="1348624.GCA_001591545_00448"/>
<dbReference type="Gene3D" id="3.30.450.40">
    <property type="match status" value="2"/>
</dbReference>
<dbReference type="AlphaFoldDB" id="A0A2X4VRT1"/>
<name>A0A2X4VRT1_LEDLE</name>
<sequence length="474" mass="53854">MKINRTNPIINYKSVEEVKYRELFKVTEKFHSTMDISSVLAEIIQTLQKVFPQYEYCLLMSNDHNNSDDLPIKELEYNSENLTAISSYVNGTVEIENDGDCLHLYAPLKGKQGVYGVLQVQTDAPAPIKNEEIDFIRLLANTAGSALENAKLYQQSRKLIDDLRFINETSYELNATSSLKETIQFLVAKVTSFFSASAIGFIFLEKEEVEVLAESSDFFHEDIAKVFIGYIYEVIQVEKDGIFIGDTQQLKVEMSCPYGTIMAVPMTAGEAMKGIVIAVAAEPYSFTFDMFKLFQSIIHRSTLAIFNSMLREKLEKMVVTDHLTQLFARDYLNDEIELSMQADHEGTFILMDLDDFKHINDTYGHQVGDEVLIQVANLIKDHLRLTDIGARWGGEELAVYLPNVELAIGIQIAQRLREIISKSTKPKVTVTCGISHWVYGYKDEVKYLFKRADTALYEAKRAGKNRIAVKEIQK</sequence>
<dbReference type="PANTHER" id="PTHR45138:SF9">
    <property type="entry name" value="DIGUANYLATE CYCLASE DGCM-RELATED"/>
    <property type="match status" value="1"/>
</dbReference>
<dbReference type="GO" id="GO:1902201">
    <property type="term" value="P:negative regulation of bacterial-type flagellum-dependent cell motility"/>
    <property type="evidence" value="ECO:0007669"/>
    <property type="project" value="TreeGrafter"/>
</dbReference>
<dbReference type="GO" id="GO:0052621">
    <property type="term" value="F:diguanylate cyclase activity"/>
    <property type="evidence" value="ECO:0007669"/>
    <property type="project" value="UniProtKB-EC"/>
</dbReference>
<dbReference type="Gene3D" id="3.30.70.270">
    <property type="match status" value="1"/>
</dbReference>
<dbReference type="RefSeq" id="WP_066136854.1">
    <property type="nucleotide sequence ID" value="NZ_CBCSGM010000001.1"/>
</dbReference>
<feature type="domain" description="GGDEF" evidence="1">
    <location>
        <begin position="344"/>
        <end position="472"/>
    </location>
</feature>
<reference evidence="2 3" key="1">
    <citation type="submission" date="2018-06" db="EMBL/GenBank/DDBJ databases">
        <authorList>
            <consortium name="Pathogen Informatics"/>
            <person name="Doyle S."/>
        </authorList>
    </citation>
    <scope>NUCLEOTIDE SEQUENCE [LARGE SCALE GENOMIC DNA]</scope>
    <source>
        <strain evidence="2 3">NCTC4824</strain>
    </source>
</reference>
<protein>
    <submittedName>
        <fullName evidence="2">Diguanylate cyclase</fullName>
        <ecNumber evidence="2">2.7.7.65</ecNumber>
    </submittedName>
</protein>
<dbReference type="SMART" id="SM00267">
    <property type="entry name" value="GGDEF"/>
    <property type="match status" value="1"/>
</dbReference>
<dbReference type="PROSITE" id="PS50887">
    <property type="entry name" value="GGDEF"/>
    <property type="match status" value="1"/>
</dbReference>
<dbReference type="SUPFAM" id="SSF55781">
    <property type="entry name" value="GAF domain-like"/>
    <property type="match status" value="2"/>
</dbReference>